<name>A9NS41_PICSI</name>
<dbReference type="InterPro" id="IPR004864">
    <property type="entry name" value="LEA_2"/>
</dbReference>
<protein>
    <recommendedName>
        <fullName evidence="6">Late embryogenesis abundant protein LEA-2 subgroup domain-containing protein</fullName>
    </recommendedName>
</protein>
<dbReference type="PANTHER" id="PTHR31234">
    <property type="entry name" value="LATE EMBRYOGENESIS ABUNDANT (LEA) HYDROXYPROLINE-RICH GLYCOPROTEIN FAMILY"/>
    <property type="match status" value="1"/>
</dbReference>
<dbReference type="EMBL" id="EF084124">
    <property type="protein sequence ID" value="ABK23452.1"/>
    <property type="molecule type" value="mRNA"/>
</dbReference>
<evidence type="ECO:0000256" key="1">
    <source>
        <dbReference type="ARBA" id="ARBA00004167"/>
    </source>
</evidence>
<organism evidence="7">
    <name type="scientific">Picea sitchensis</name>
    <name type="common">Sitka spruce</name>
    <name type="synonym">Pinus sitchensis</name>
    <dbReference type="NCBI Taxonomy" id="3332"/>
    <lineage>
        <taxon>Eukaryota</taxon>
        <taxon>Viridiplantae</taxon>
        <taxon>Streptophyta</taxon>
        <taxon>Embryophyta</taxon>
        <taxon>Tracheophyta</taxon>
        <taxon>Spermatophyta</taxon>
        <taxon>Pinopsida</taxon>
        <taxon>Pinidae</taxon>
        <taxon>Conifers I</taxon>
        <taxon>Pinales</taxon>
        <taxon>Pinaceae</taxon>
        <taxon>Picea</taxon>
    </lineage>
</organism>
<reference evidence="7" key="1">
    <citation type="journal article" date="2008" name="BMC Genomics">
        <title>A conifer genomics resource of 200,000 spruce (Picea spp.) ESTs and 6,464 high-quality, sequence-finished full-length cDNAs for Sitka spruce (Picea sitchensis).</title>
        <authorList>
            <person name="Ralph S.G."/>
            <person name="Chun H.J."/>
            <person name="Kolosova N."/>
            <person name="Cooper D."/>
            <person name="Oddy C."/>
            <person name="Ritland C.E."/>
            <person name="Kirkpatrick R."/>
            <person name="Moore R."/>
            <person name="Barber S."/>
            <person name="Holt R.A."/>
            <person name="Jones S.J."/>
            <person name="Marra M.A."/>
            <person name="Douglas C.J."/>
            <person name="Ritland K."/>
            <person name="Bohlmann J."/>
        </authorList>
    </citation>
    <scope>NUCLEOTIDE SEQUENCE</scope>
    <source>
        <tissue evidence="7">Green portion of the leader tissue</tissue>
    </source>
</reference>
<evidence type="ECO:0000256" key="4">
    <source>
        <dbReference type="ARBA" id="ARBA00023136"/>
    </source>
</evidence>
<keyword evidence="3 5" id="KW-1133">Transmembrane helix</keyword>
<feature type="domain" description="Late embryogenesis abundant protein LEA-2 subgroup" evidence="6">
    <location>
        <begin position="111"/>
        <end position="205"/>
    </location>
</feature>
<evidence type="ECO:0000313" key="7">
    <source>
        <dbReference type="EMBL" id="ABK23452.1"/>
    </source>
</evidence>
<comment type="subcellular location">
    <subcellularLocation>
        <location evidence="1">Membrane</location>
        <topology evidence="1">Single-pass membrane protein</topology>
    </subcellularLocation>
</comment>
<dbReference type="PANTHER" id="PTHR31234:SF4">
    <property type="entry name" value="EXPRESSED PROTEIN"/>
    <property type="match status" value="1"/>
</dbReference>
<dbReference type="SUPFAM" id="SSF117070">
    <property type="entry name" value="LEA14-like"/>
    <property type="match status" value="1"/>
</dbReference>
<evidence type="ECO:0000256" key="2">
    <source>
        <dbReference type="ARBA" id="ARBA00022692"/>
    </source>
</evidence>
<sequence>MGLGSTSNSPPRLPPQHREDYTVYGYPTEPCYVVLDSAPPPPRRGDVRLLTYAGYGVLSIVIILVAAYFVWPSDPRIEVVRMGLNKIEWRPEKFPGSFLPRVFLNLSMELTVKVTNKDYLGVYYDHVNVGIAYRGEKIGRVTSENSAYIPPRGTAYVDATLDIDGIQVLADVIYLLEDIARGHIPLQTVTDFDGYIRLFSLKVPLQAIMSCEVDVDTNEQTVLRQECDIGSIK</sequence>
<evidence type="ECO:0000256" key="5">
    <source>
        <dbReference type="SAM" id="Phobius"/>
    </source>
</evidence>
<dbReference type="GO" id="GO:0098542">
    <property type="term" value="P:defense response to other organism"/>
    <property type="evidence" value="ECO:0007669"/>
    <property type="project" value="InterPro"/>
</dbReference>
<dbReference type="Pfam" id="PF03168">
    <property type="entry name" value="LEA_2"/>
    <property type="match status" value="1"/>
</dbReference>
<keyword evidence="4 5" id="KW-0472">Membrane</keyword>
<evidence type="ECO:0000256" key="3">
    <source>
        <dbReference type="ARBA" id="ARBA00022989"/>
    </source>
</evidence>
<accession>A9NS41</accession>
<evidence type="ECO:0000259" key="6">
    <source>
        <dbReference type="Pfam" id="PF03168"/>
    </source>
</evidence>
<dbReference type="AlphaFoldDB" id="A9NS41"/>
<proteinExistence type="evidence at transcript level"/>
<dbReference type="Gene3D" id="2.60.40.1820">
    <property type="match status" value="1"/>
</dbReference>
<dbReference type="GO" id="GO:0016020">
    <property type="term" value="C:membrane"/>
    <property type="evidence" value="ECO:0007669"/>
    <property type="project" value="UniProtKB-SubCell"/>
</dbReference>
<dbReference type="InterPro" id="IPR044839">
    <property type="entry name" value="NDR1-like"/>
</dbReference>
<feature type="transmembrane region" description="Helical" evidence="5">
    <location>
        <begin position="49"/>
        <end position="71"/>
    </location>
</feature>
<keyword evidence="2 5" id="KW-0812">Transmembrane</keyword>